<keyword evidence="5" id="KW-1185">Reference proteome</keyword>
<evidence type="ECO:0000313" key="4">
    <source>
        <dbReference type="EMBL" id="GIO68796.1"/>
    </source>
</evidence>
<keyword evidence="1" id="KW-0489">Methyltransferase</keyword>
<dbReference type="PROSITE" id="PS51682">
    <property type="entry name" value="SAM_OMT_I"/>
    <property type="match status" value="1"/>
</dbReference>
<organism evidence="4 5">
    <name type="scientific">Paenibacillus cookii</name>
    <dbReference type="NCBI Taxonomy" id="157839"/>
    <lineage>
        <taxon>Bacteria</taxon>
        <taxon>Bacillati</taxon>
        <taxon>Bacillota</taxon>
        <taxon>Bacilli</taxon>
        <taxon>Bacillales</taxon>
        <taxon>Paenibacillaceae</taxon>
        <taxon>Paenibacillus</taxon>
    </lineage>
</organism>
<reference evidence="4 5" key="1">
    <citation type="submission" date="2021-03" db="EMBL/GenBank/DDBJ databases">
        <title>Antimicrobial resistance genes in bacteria isolated from Japanese honey, and their potential for conferring macrolide and lincosamide resistance in the American foulbrood pathogen Paenibacillus larvae.</title>
        <authorList>
            <person name="Okamoto M."/>
            <person name="Kumagai M."/>
            <person name="Kanamori H."/>
            <person name="Takamatsu D."/>
        </authorList>
    </citation>
    <scope>NUCLEOTIDE SEQUENCE [LARGE SCALE GENOMIC DNA]</scope>
    <source>
        <strain evidence="4 5">J21TS3</strain>
    </source>
</reference>
<dbReference type="SUPFAM" id="SSF53335">
    <property type="entry name" value="S-adenosyl-L-methionine-dependent methyltransferases"/>
    <property type="match status" value="1"/>
</dbReference>
<evidence type="ECO:0000313" key="5">
    <source>
        <dbReference type="Proteomes" id="UP000680638"/>
    </source>
</evidence>
<dbReference type="InterPro" id="IPR002935">
    <property type="entry name" value="SAM_O-MeTrfase"/>
</dbReference>
<dbReference type="RefSeq" id="WP_246537064.1">
    <property type="nucleotide sequence ID" value="NZ_BORW01000022.1"/>
</dbReference>
<dbReference type="PANTHER" id="PTHR10509:SF14">
    <property type="entry name" value="CAFFEOYL-COA O-METHYLTRANSFERASE 3-RELATED"/>
    <property type="match status" value="1"/>
</dbReference>
<keyword evidence="2" id="KW-0808">Transferase</keyword>
<protein>
    <submittedName>
        <fullName evidence="4">O-methyltransferase</fullName>
    </submittedName>
</protein>
<proteinExistence type="predicted"/>
<dbReference type="Proteomes" id="UP000680638">
    <property type="component" value="Unassembled WGS sequence"/>
</dbReference>
<name>A0ABQ4LZT2_9BACL</name>
<gene>
    <name evidence="4" type="ORF">J21TS3_36170</name>
</gene>
<keyword evidence="3" id="KW-0949">S-adenosyl-L-methionine</keyword>
<dbReference type="Gene3D" id="3.40.50.150">
    <property type="entry name" value="Vaccinia Virus protein VP39"/>
    <property type="match status" value="1"/>
</dbReference>
<comment type="caution">
    <text evidence="4">The sequence shown here is derived from an EMBL/GenBank/DDBJ whole genome shotgun (WGS) entry which is preliminary data.</text>
</comment>
<dbReference type="CDD" id="cd02440">
    <property type="entry name" value="AdoMet_MTases"/>
    <property type="match status" value="1"/>
</dbReference>
<evidence type="ECO:0000256" key="2">
    <source>
        <dbReference type="ARBA" id="ARBA00022679"/>
    </source>
</evidence>
<dbReference type="EMBL" id="BORW01000022">
    <property type="protein sequence ID" value="GIO68796.1"/>
    <property type="molecule type" value="Genomic_DNA"/>
</dbReference>
<dbReference type="Pfam" id="PF01596">
    <property type="entry name" value="Methyltransf_3"/>
    <property type="match status" value="1"/>
</dbReference>
<evidence type="ECO:0000256" key="1">
    <source>
        <dbReference type="ARBA" id="ARBA00022603"/>
    </source>
</evidence>
<dbReference type="InterPro" id="IPR029063">
    <property type="entry name" value="SAM-dependent_MTases_sf"/>
</dbReference>
<accession>A0ABQ4LZT2</accession>
<dbReference type="InterPro" id="IPR050362">
    <property type="entry name" value="Cation-dep_OMT"/>
</dbReference>
<sequence>MKQTWEQVDEYITDLLCPNDSILDDVLVANRQADLPEIDVTGNQGKLLQLLVQMQGAKRVLEIGTLGAYSTIWMARGLAEGGKIITLELEPHHAEVANANIKRAGLEHAIEVRQGNALELLEELEREGTEPFDFIFIDADKPNNPHYLEWALRFSRPGTVIVGDNVIRDGEVASRHSTDPRVRGVRTFFDMIAGDPRISATAIQTVGSKGYDGFMIGIVQQTVQSPQKANDR</sequence>
<dbReference type="PANTHER" id="PTHR10509">
    <property type="entry name" value="O-METHYLTRANSFERASE-RELATED"/>
    <property type="match status" value="1"/>
</dbReference>
<evidence type="ECO:0000256" key="3">
    <source>
        <dbReference type="ARBA" id="ARBA00022691"/>
    </source>
</evidence>